<dbReference type="GO" id="GO:0008270">
    <property type="term" value="F:zinc ion binding"/>
    <property type="evidence" value="ECO:0007669"/>
    <property type="project" value="UniProtKB-KW"/>
</dbReference>
<evidence type="ECO:0000313" key="8">
    <source>
        <dbReference type="Proteomes" id="UP000276133"/>
    </source>
</evidence>
<feature type="non-terminal residue" evidence="7">
    <location>
        <position position="1831"/>
    </location>
</feature>
<feature type="compositionally biased region" description="Low complexity" evidence="5">
    <location>
        <begin position="788"/>
        <end position="799"/>
    </location>
</feature>
<name>A0A3M7Q7Z7_BRAPC</name>
<protein>
    <submittedName>
        <fullName evidence="7">E3 ubiquitin-ligase UBR5-like</fullName>
    </submittedName>
</protein>
<evidence type="ECO:0000256" key="4">
    <source>
        <dbReference type="PROSITE-ProRule" id="PRU00508"/>
    </source>
</evidence>
<keyword evidence="2" id="KW-0863">Zinc-finger</keyword>
<feature type="zinc finger region" description="UBR-type" evidence="4">
    <location>
        <begin position="664"/>
        <end position="732"/>
    </location>
</feature>
<gene>
    <name evidence="7" type="ORF">BpHYR1_029742</name>
</gene>
<feature type="compositionally biased region" description="Acidic residues" evidence="5">
    <location>
        <begin position="1114"/>
        <end position="1136"/>
    </location>
</feature>
<feature type="compositionally biased region" description="Acidic residues" evidence="5">
    <location>
        <begin position="1149"/>
        <end position="1187"/>
    </location>
</feature>
<accession>A0A3M7Q7Z7</accession>
<evidence type="ECO:0000256" key="2">
    <source>
        <dbReference type="ARBA" id="ARBA00022771"/>
    </source>
</evidence>
<dbReference type="GO" id="GO:0090263">
    <property type="term" value="P:positive regulation of canonical Wnt signaling pathway"/>
    <property type="evidence" value="ECO:0007669"/>
    <property type="project" value="TreeGrafter"/>
</dbReference>
<feature type="compositionally biased region" description="Basic residues" evidence="5">
    <location>
        <begin position="1667"/>
        <end position="1678"/>
    </location>
</feature>
<evidence type="ECO:0000313" key="7">
    <source>
        <dbReference type="EMBL" id="RNA07304.1"/>
    </source>
</evidence>
<reference evidence="7 8" key="1">
    <citation type="journal article" date="2018" name="Sci. Rep.">
        <title>Genomic signatures of local adaptation to the degree of environmental predictability in rotifers.</title>
        <authorList>
            <person name="Franch-Gras L."/>
            <person name="Hahn C."/>
            <person name="Garcia-Roger E.M."/>
            <person name="Carmona M.J."/>
            <person name="Serra M."/>
            <person name="Gomez A."/>
        </authorList>
    </citation>
    <scope>NUCLEOTIDE SEQUENCE [LARGE SCALE GENOMIC DNA]</scope>
    <source>
        <strain evidence="7">HYR1</strain>
    </source>
</reference>
<feature type="region of interest" description="Disordered" evidence="5">
    <location>
        <begin position="1550"/>
        <end position="1599"/>
    </location>
</feature>
<dbReference type="GO" id="GO:0005634">
    <property type="term" value="C:nucleus"/>
    <property type="evidence" value="ECO:0007669"/>
    <property type="project" value="TreeGrafter"/>
</dbReference>
<proteinExistence type="predicted"/>
<feature type="region of interest" description="Disordered" evidence="5">
    <location>
        <begin position="85"/>
        <end position="104"/>
    </location>
</feature>
<dbReference type="GO" id="GO:0000209">
    <property type="term" value="P:protein polyubiquitination"/>
    <property type="evidence" value="ECO:0007669"/>
    <property type="project" value="TreeGrafter"/>
</dbReference>
<dbReference type="GO" id="GO:0034450">
    <property type="term" value="F:ubiquitin-ubiquitin ligase activity"/>
    <property type="evidence" value="ECO:0007669"/>
    <property type="project" value="TreeGrafter"/>
</dbReference>
<sequence>MPYDLRLKAFEKQQTKSQSKAKSNSSEISVGSIVSLKSLPIFNTGTFGMTVREGQPFVGQLTEHVFSYRENKAYKFKVKKASSFLTEQNSTPTSPTLTSPQTQVIQGSLKRKKQYLNQENKKVNLDESRDESDFEREEREENWLLSDVFFMDDAKACNVLGQVIKIDSDYALVRMSDSKTESDPLENTRIFAKSQLQLAEASNFSLKSNCDQFVQKGPKKIPDLTNVLTCCAQQGFIHVIISKENSIVYAQYDLASGKFLKEKKFPTNCVSAFCGNNLNNISLRTIDEPNFNMFTLFDGNSTIYPFTNLHGSNTLKDPEWKNLFPFKSFAQTVLIPVKSASTTSANQTKKIHFVTLFSMKIEQLMASILRCDLNRVFKILRQLENDLSQLGTNALSKRLKRIINERCDGNRNIIHAAVYCCSPISNNQLNISSNLGDIKSAAPSDPADSYSCAHPSTKIERPWSVSFQSQGAKSDKKINMSLPSMQMQSSLGCEAANACQPGSTTVPFWPPPPPPPQTPSAEAKANTTQIFGAVKLSEKDKIESSLKILNLLLNSSVINGKLVSHGAKKPPTDANINYLLDLLTHRNSNGETPFMYAVSVRAYDAALLILDVALRVRVDITKSLLDKRDKEANFYHRDLLFTNVIYPVGSRADQSPLFVLCANDTCSFTWTGDNHITQDIFECRTCSLVGNLCCCSECARTCHKGHECRVKKSSPTAYCDCWEKCKCKSLIGGDQDKRFELFDKLLKHTNLLFNSTNQSGQHLLLTLIETCGRQLHEQKNYRRHTGNSSVSSASSSASSNQHRGKRAQVGEMPQHDLEPPKFSLKALGRIFADFDSLKQIFVLGDAKATSGHANFTATVDHSLYVDEQSSCHDLDKFVYCLVHKCPSQLLLTLVDSLRTVLSASNEQSDKLAECKRVVQRLVNSACRLFVVLCMETSPAALNLSLDCTLANKLIRQSARAADNQVKSLVNVSAVTKCQFVFKEFVHVACVELAEAAKSLITPVILGTVRPTSFKLGHGTQPSSATANLTEFSSHVHTGSLCEQMFNGEVSGQKQSSSSSSSTSLVLPLGEISVESGGQAAVGMLCDGEEANDADNDVEDDDDDDDDVKWTSEQQGDDGGDQDDNDDDDDDEDDDDDFFKGEQRIKLDEVESDVMDDDDVDDDADERVESDQDEDNDELDEENDECDFELSIADDKKQSDKKSVDKPKINMPISTRTNRINSHVNSLIQQYGAANSALGAAANTANTATEYTFYSTHSADSSSQSSSTLTTSNLAINNNTSATTPATTSAGSETKACAQNTPSTVQITKNTLSRVFSILVKQVRDLLNSLGPNGEHQQQQQQLKSSVDDILMPAFDWMSSIMESSEAQLRFATAFTSIQLNASDSTDYLRHLEQKTLLNNYYTNNSLLFAAANTTTATNATTTTTANSSTSSSVLNTSAPASHYSTRFGSGIDARRKLNIMQHQHQTNASTIQQQQQQQKQHTNSHSQLITSQRDFIAYTVSLMRQHTNEHRDSIPHTDIAQLKHVAYVLDAFLFYLRHDLDLDRDLDLNAPLKTRSGDRDYDSSSSSSSSSSDSSDDDHDLDLEQTAHTRSPRSDTYRKSRFFKRSKSAKCVGARSPDPFHEPIVDSVPLAAKPHLLQPHSRIQDMFKCAQTNNEVSSRDFRSSIDRHRRRGRRHRYNTSRDQNKLSKFHRSLLDLTKSKSSSGHRAEGRKKWHCLLNKWRLTSDLFGRVFCDDIGAETGSTLRQMAGFQLKEAKFRREMERVKNMASRELIMEVERERDKLLYSTFKSLNNTYSLQCSRRVANSATMPPPLCLSRVKVTFKDEQGEGSGV</sequence>
<feature type="compositionally biased region" description="Acidic residues" evidence="5">
    <location>
        <begin position="1089"/>
        <end position="1106"/>
    </location>
</feature>
<dbReference type="PANTHER" id="PTHR46276:SF1">
    <property type="entry name" value="E3 UBIQUITIN-PROTEIN LIGASE UBR5"/>
    <property type="match status" value="1"/>
</dbReference>
<keyword evidence="3" id="KW-0862">Zinc</keyword>
<feature type="region of interest" description="Disordered" evidence="5">
    <location>
        <begin position="1089"/>
        <end position="1209"/>
    </location>
</feature>
<dbReference type="GO" id="GO:0005737">
    <property type="term" value="C:cytoplasm"/>
    <property type="evidence" value="ECO:0007669"/>
    <property type="project" value="TreeGrafter"/>
</dbReference>
<evidence type="ECO:0000256" key="5">
    <source>
        <dbReference type="SAM" id="MobiDB-lite"/>
    </source>
</evidence>
<organism evidence="7 8">
    <name type="scientific">Brachionus plicatilis</name>
    <name type="common">Marine rotifer</name>
    <name type="synonym">Brachionus muelleri</name>
    <dbReference type="NCBI Taxonomy" id="10195"/>
    <lineage>
        <taxon>Eukaryota</taxon>
        <taxon>Metazoa</taxon>
        <taxon>Spiralia</taxon>
        <taxon>Gnathifera</taxon>
        <taxon>Rotifera</taxon>
        <taxon>Eurotatoria</taxon>
        <taxon>Monogononta</taxon>
        <taxon>Pseudotrocha</taxon>
        <taxon>Ploima</taxon>
        <taxon>Brachionidae</taxon>
        <taxon>Brachionus</taxon>
    </lineage>
</organism>
<feature type="domain" description="UBR-type" evidence="6">
    <location>
        <begin position="664"/>
        <end position="732"/>
    </location>
</feature>
<feature type="compositionally biased region" description="Basic and acidic residues" evidence="5">
    <location>
        <begin position="1192"/>
        <end position="1207"/>
    </location>
</feature>
<keyword evidence="1" id="KW-0479">Metal-binding</keyword>
<feature type="region of interest" description="Disordered" evidence="5">
    <location>
        <begin position="782"/>
        <end position="817"/>
    </location>
</feature>
<dbReference type="InterPro" id="IPR003126">
    <property type="entry name" value="Znf_UBR"/>
</dbReference>
<feature type="compositionally biased region" description="Basic and acidic residues" evidence="5">
    <location>
        <begin position="1137"/>
        <end position="1148"/>
    </location>
</feature>
<dbReference type="Proteomes" id="UP000276133">
    <property type="component" value="Unassembled WGS sequence"/>
</dbReference>
<dbReference type="SMART" id="SM00396">
    <property type="entry name" value="ZnF_UBR1"/>
    <property type="match status" value="1"/>
</dbReference>
<evidence type="ECO:0000259" key="6">
    <source>
        <dbReference type="PROSITE" id="PS51157"/>
    </source>
</evidence>
<feature type="compositionally biased region" description="Low complexity" evidence="5">
    <location>
        <begin position="1463"/>
        <end position="1487"/>
    </location>
</feature>
<keyword evidence="7" id="KW-0436">Ligase</keyword>
<feature type="compositionally biased region" description="Low complexity" evidence="5">
    <location>
        <begin position="1563"/>
        <end position="1573"/>
    </location>
</feature>
<comment type="caution">
    <text evidence="7">The sequence shown here is derived from an EMBL/GenBank/DDBJ whole genome shotgun (WGS) entry which is preliminary data.</text>
</comment>
<dbReference type="EMBL" id="REGN01007092">
    <property type="protein sequence ID" value="RNA07304.1"/>
    <property type="molecule type" value="Genomic_DNA"/>
</dbReference>
<feature type="region of interest" description="Disordered" evidence="5">
    <location>
        <begin position="1658"/>
        <end position="1682"/>
    </location>
</feature>
<feature type="compositionally biased region" description="Acidic residues" evidence="5">
    <location>
        <begin position="1574"/>
        <end position="1583"/>
    </location>
</feature>
<keyword evidence="8" id="KW-1185">Reference proteome</keyword>
<dbReference type="PROSITE" id="PS51157">
    <property type="entry name" value="ZF_UBR"/>
    <property type="match status" value="1"/>
</dbReference>
<dbReference type="STRING" id="10195.A0A3M7Q7Z7"/>
<feature type="region of interest" description="Disordered" evidence="5">
    <location>
        <begin position="1462"/>
        <end position="1488"/>
    </location>
</feature>
<dbReference type="PANTHER" id="PTHR46276">
    <property type="entry name" value="E3 UBIQUITIN-PROTEIN LIGASE UBR5"/>
    <property type="match status" value="1"/>
</dbReference>
<dbReference type="GO" id="GO:0016874">
    <property type="term" value="F:ligase activity"/>
    <property type="evidence" value="ECO:0007669"/>
    <property type="project" value="UniProtKB-KW"/>
</dbReference>
<evidence type="ECO:0000256" key="3">
    <source>
        <dbReference type="ARBA" id="ARBA00022833"/>
    </source>
</evidence>
<evidence type="ECO:0000256" key="1">
    <source>
        <dbReference type="ARBA" id="ARBA00022723"/>
    </source>
</evidence>
<dbReference type="OrthoDB" id="298098at2759"/>
<feature type="compositionally biased region" description="Low complexity" evidence="5">
    <location>
        <begin position="88"/>
        <end position="103"/>
    </location>
</feature>